<comment type="caution">
    <text evidence="1">The sequence shown here is derived from an EMBL/GenBank/DDBJ whole genome shotgun (WGS) entry which is preliminary data.</text>
</comment>
<organism evidence="1 2">
    <name type="scientific">Spraguea lophii (strain 42_110)</name>
    <name type="common">Microsporidian parasite</name>
    <dbReference type="NCBI Taxonomy" id="1358809"/>
    <lineage>
        <taxon>Eukaryota</taxon>
        <taxon>Fungi</taxon>
        <taxon>Fungi incertae sedis</taxon>
        <taxon>Microsporidia</taxon>
        <taxon>Spragueidae</taxon>
        <taxon>Spraguea</taxon>
    </lineage>
</organism>
<proteinExistence type="predicted"/>
<dbReference type="Proteomes" id="UP000014978">
    <property type="component" value="Unassembled WGS sequence"/>
</dbReference>
<reference evidence="2" key="1">
    <citation type="journal article" date="2013" name="PLoS Genet.">
        <title>The genome of Spraguea lophii and the basis of host-microsporidian interactions.</title>
        <authorList>
            <person name="Campbell S.E."/>
            <person name="Williams T.A."/>
            <person name="Yousuf A."/>
            <person name="Soanes D.M."/>
            <person name="Paszkiewicz K.H."/>
            <person name="Williams B.A.P."/>
        </authorList>
    </citation>
    <scope>NUCLEOTIDE SEQUENCE [LARGE SCALE GENOMIC DNA]</scope>
    <source>
        <strain evidence="2">42_110</strain>
    </source>
</reference>
<evidence type="ECO:0000313" key="2">
    <source>
        <dbReference type="Proteomes" id="UP000014978"/>
    </source>
</evidence>
<dbReference type="VEuPathDB" id="MicrosporidiaDB:SLOPH_565"/>
<dbReference type="HOGENOM" id="CLU_2098411_0_0_1"/>
<evidence type="ECO:0000313" key="1">
    <source>
        <dbReference type="EMBL" id="EPR77978.1"/>
    </source>
</evidence>
<gene>
    <name evidence="1" type="ORF">SLOPH_565</name>
</gene>
<sequence>MAIKKSTQHWTTERHLKKTRSTEFTIKKETSRIPLKEKHINKYKNIISSSAPQQEYNLEFESSSPEPPKEKMDKDLLIKTPQKIFHPLTPESKLEIECSPRIKNYRSIRKLSFAKN</sequence>
<dbReference type="AlphaFoldDB" id="S7XPU4"/>
<dbReference type="EMBL" id="ATCN01001109">
    <property type="protein sequence ID" value="EPR77978.1"/>
    <property type="molecule type" value="Genomic_DNA"/>
</dbReference>
<protein>
    <submittedName>
        <fullName evidence="1">Uncharacterized protein</fullName>
    </submittedName>
</protein>
<dbReference type="InParanoid" id="S7XPU4"/>
<name>S7XPU4_SPRLO</name>
<keyword evidence="2" id="KW-1185">Reference proteome</keyword>
<accession>S7XPU4</accession>